<dbReference type="Proteomes" id="UP000811255">
    <property type="component" value="Unassembled WGS sequence"/>
</dbReference>
<reference evidence="1 2" key="1">
    <citation type="submission" date="2021-05" db="EMBL/GenBank/DDBJ databases">
        <title>Croceibacterium sp. LX-88 genome sequence.</title>
        <authorList>
            <person name="Luo X."/>
        </authorList>
    </citation>
    <scope>NUCLEOTIDE SEQUENCE [LARGE SCALE GENOMIC DNA]</scope>
    <source>
        <strain evidence="1 2">LX-88</strain>
    </source>
</reference>
<name>A0ABS5W4E0_9SPHN</name>
<dbReference type="RefSeq" id="WP_214535312.1">
    <property type="nucleotide sequence ID" value="NZ_JAHFVK010000001.1"/>
</dbReference>
<dbReference type="EMBL" id="JAHFVK010000001">
    <property type="protein sequence ID" value="MBT2133947.1"/>
    <property type="molecule type" value="Genomic_DNA"/>
</dbReference>
<comment type="caution">
    <text evidence="1">The sequence shown here is derived from an EMBL/GenBank/DDBJ whole genome shotgun (WGS) entry which is preliminary data.</text>
</comment>
<organism evidence="1 2">
    <name type="scientific">Croceibacterium selenioxidans</name>
    <dbReference type="NCBI Taxonomy" id="2838833"/>
    <lineage>
        <taxon>Bacteria</taxon>
        <taxon>Pseudomonadati</taxon>
        <taxon>Pseudomonadota</taxon>
        <taxon>Alphaproteobacteria</taxon>
        <taxon>Sphingomonadales</taxon>
        <taxon>Erythrobacteraceae</taxon>
        <taxon>Croceibacterium</taxon>
    </lineage>
</organism>
<gene>
    <name evidence="1" type="ORF">KK137_06335</name>
</gene>
<evidence type="ECO:0000313" key="1">
    <source>
        <dbReference type="EMBL" id="MBT2133947.1"/>
    </source>
</evidence>
<proteinExistence type="predicted"/>
<sequence>MTAMNLIVQARARAAFLLTDTASIWSRSGKVAHFGSKVIPVYIDGRAVAAVAVSGRLEPSDLAERMDEISPQSLSGFLEEFPEVFRATERALKKRDAAGSMAAVIAAFDHERSRPIGYRIANDNLLFPPGYRPYELKQTSRHLTEFNPDNVTLLQSDFCDPRHWEPDRDAEKLIEAQRRDPDILHGRHSIGGEAVLTRVDASGVCSKVLKAWPDRVGRRINPEASVRSTTLGSRLAEIASKWDTARQIFNAAVGRVLG</sequence>
<evidence type="ECO:0000313" key="2">
    <source>
        <dbReference type="Proteomes" id="UP000811255"/>
    </source>
</evidence>
<protein>
    <submittedName>
        <fullName evidence="1">Uncharacterized protein</fullName>
    </submittedName>
</protein>
<keyword evidence="2" id="KW-1185">Reference proteome</keyword>
<accession>A0ABS5W4E0</accession>